<name>A0A7W1XTR5_9BACL</name>
<keyword evidence="1" id="KW-1133">Transmembrane helix</keyword>
<accession>A0A7W1XTR5</accession>
<dbReference type="EMBL" id="JACEOL010000038">
    <property type="protein sequence ID" value="MBA4603041.1"/>
    <property type="molecule type" value="Genomic_DNA"/>
</dbReference>
<reference evidence="2 3" key="1">
    <citation type="submission" date="2020-07" db="EMBL/GenBank/DDBJ databases">
        <title>Thermoactinomyces phylogeny.</title>
        <authorList>
            <person name="Dunlap C."/>
        </authorList>
    </citation>
    <scope>NUCLEOTIDE SEQUENCE [LARGE SCALE GENOMIC DNA]</scope>
    <source>
        <strain evidence="2 3">AMNI-1</strain>
    </source>
</reference>
<dbReference type="Proteomes" id="UP000538292">
    <property type="component" value="Unassembled WGS sequence"/>
</dbReference>
<keyword evidence="1" id="KW-0812">Transmembrane</keyword>
<feature type="transmembrane region" description="Helical" evidence="1">
    <location>
        <begin position="7"/>
        <end position="25"/>
    </location>
</feature>
<evidence type="ECO:0000256" key="1">
    <source>
        <dbReference type="SAM" id="Phobius"/>
    </source>
</evidence>
<protein>
    <submittedName>
        <fullName evidence="2">Uncharacterized protein</fullName>
    </submittedName>
</protein>
<organism evidence="2 3">
    <name type="scientific">Thermoactinomyces mirandus</name>
    <dbReference type="NCBI Taxonomy" id="2756294"/>
    <lineage>
        <taxon>Bacteria</taxon>
        <taxon>Bacillati</taxon>
        <taxon>Bacillota</taxon>
        <taxon>Bacilli</taxon>
        <taxon>Bacillales</taxon>
        <taxon>Thermoactinomycetaceae</taxon>
        <taxon>Thermoactinomyces</taxon>
    </lineage>
</organism>
<keyword evidence="1" id="KW-0472">Membrane</keyword>
<proteinExistence type="predicted"/>
<sequence length="53" mass="5770">MNEKAAIFASRLTGIIALGLAIFLWKPLGITGLIGGLVCAGFWFALSWYLQKK</sequence>
<keyword evidence="3" id="KW-1185">Reference proteome</keyword>
<gene>
    <name evidence="2" type="ORF">H2C83_12075</name>
</gene>
<evidence type="ECO:0000313" key="2">
    <source>
        <dbReference type="EMBL" id="MBA4603041.1"/>
    </source>
</evidence>
<feature type="transmembrane region" description="Helical" evidence="1">
    <location>
        <begin position="31"/>
        <end position="50"/>
    </location>
</feature>
<dbReference type="AlphaFoldDB" id="A0A7W1XTR5"/>
<comment type="caution">
    <text evidence="2">The sequence shown here is derived from an EMBL/GenBank/DDBJ whole genome shotgun (WGS) entry which is preliminary data.</text>
</comment>
<evidence type="ECO:0000313" key="3">
    <source>
        <dbReference type="Proteomes" id="UP000538292"/>
    </source>
</evidence>